<evidence type="ECO:0000313" key="1">
    <source>
        <dbReference type="EMBL" id="MBD3863613.1"/>
    </source>
</evidence>
<name>A0ABR8LW71_9FLAO</name>
<gene>
    <name evidence="1" type="ORF">IEG06_09115</name>
</gene>
<protein>
    <submittedName>
        <fullName evidence="1">Uncharacterized protein</fullName>
    </submittedName>
</protein>
<comment type="caution">
    <text evidence="1">The sequence shown here is derived from an EMBL/GenBank/DDBJ whole genome shotgun (WGS) entry which is preliminary data.</text>
</comment>
<dbReference type="RefSeq" id="WP_191100079.1">
    <property type="nucleotide sequence ID" value="NZ_JACXXF010000005.1"/>
</dbReference>
<proteinExistence type="predicted"/>
<keyword evidence="2" id="KW-1185">Reference proteome</keyword>
<dbReference type="EMBL" id="JACXXH010000004">
    <property type="protein sequence ID" value="MBD3863613.1"/>
    <property type="molecule type" value="Genomic_DNA"/>
</dbReference>
<dbReference type="Proteomes" id="UP000627521">
    <property type="component" value="Unassembled WGS sequence"/>
</dbReference>
<evidence type="ECO:0000313" key="2">
    <source>
        <dbReference type="Proteomes" id="UP000627521"/>
    </source>
</evidence>
<organism evidence="1 2">
    <name type="scientific">Olleya marilimosa</name>
    <dbReference type="NCBI Taxonomy" id="272164"/>
    <lineage>
        <taxon>Bacteria</taxon>
        <taxon>Pseudomonadati</taxon>
        <taxon>Bacteroidota</taxon>
        <taxon>Flavobacteriia</taxon>
        <taxon>Flavobacteriales</taxon>
        <taxon>Flavobacteriaceae</taxon>
    </lineage>
</organism>
<reference evidence="1 2" key="1">
    <citation type="submission" date="2020-09" db="EMBL/GenBank/DDBJ databases">
        <title>Bacillus nautilus sp. nov., Chryseoglobus crepusculi sp. nov, and Psychrobacter noctis sp. nov., isolated from deep-sea sponges from the equatorial Atlantic.</title>
        <authorList>
            <person name="Stennett H.L."/>
            <person name="Williams S.E."/>
        </authorList>
    </citation>
    <scope>NUCLEOTIDE SEQUENCE [LARGE SCALE GENOMIC DNA]</scope>
    <source>
        <strain evidence="1 2">28M-24</strain>
    </source>
</reference>
<sequence length="164" mass="18544">MSVFTKLFGRSDKGQKQDQLADTNYIETILKHSEDQPVGIADQNVIYAGYAELGGYYFLQTFVVGKLNIKAKKGARLIMVNNDHTLDLKSDMDEFESENMGVFDGYVTRIDFEIEKEAAENIKRSAIKNITLKVKKHTITFTPLEAEGVDEIEVAEENKKDLTN</sequence>
<accession>A0ABR8LW71</accession>